<dbReference type="SUPFAM" id="SSF103473">
    <property type="entry name" value="MFS general substrate transporter"/>
    <property type="match status" value="1"/>
</dbReference>
<evidence type="ECO:0000256" key="1">
    <source>
        <dbReference type="ARBA" id="ARBA00004141"/>
    </source>
</evidence>
<feature type="transmembrane region" description="Helical" evidence="5">
    <location>
        <begin position="95"/>
        <end position="116"/>
    </location>
</feature>
<dbReference type="InParanoid" id="A0A0H2R230"/>
<evidence type="ECO:0000256" key="4">
    <source>
        <dbReference type="ARBA" id="ARBA00023136"/>
    </source>
</evidence>
<organism evidence="6 7">
    <name type="scientific">Schizopora paradoxa</name>
    <dbReference type="NCBI Taxonomy" id="27342"/>
    <lineage>
        <taxon>Eukaryota</taxon>
        <taxon>Fungi</taxon>
        <taxon>Dikarya</taxon>
        <taxon>Basidiomycota</taxon>
        <taxon>Agaricomycotina</taxon>
        <taxon>Agaricomycetes</taxon>
        <taxon>Hymenochaetales</taxon>
        <taxon>Schizoporaceae</taxon>
        <taxon>Schizopora</taxon>
    </lineage>
</organism>
<dbReference type="OrthoDB" id="2015447at2759"/>
<keyword evidence="7" id="KW-1185">Reference proteome</keyword>
<dbReference type="GO" id="GO:0016020">
    <property type="term" value="C:membrane"/>
    <property type="evidence" value="ECO:0007669"/>
    <property type="project" value="UniProtKB-SubCell"/>
</dbReference>
<feature type="transmembrane region" description="Helical" evidence="5">
    <location>
        <begin position="149"/>
        <end position="167"/>
    </location>
</feature>
<feature type="transmembrane region" description="Helical" evidence="5">
    <location>
        <begin position="281"/>
        <end position="301"/>
    </location>
</feature>
<dbReference type="InterPro" id="IPR011701">
    <property type="entry name" value="MFS"/>
</dbReference>
<feature type="transmembrane region" description="Helical" evidence="5">
    <location>
        <begin position="188"/>
        <end position="211"/>
    </location>
</feature>
<feature type="transmembrane region" description="Helical" evidence="5">
    <location>
        <begin position="480"/>
        <end position="501"/>
    </location>
</feature>
<dbReference type="STRING" id="27342.A0A0H2R230"/>
<dbReference type="AlphaFoldDB" id="A0A0H2R230"/>
<evidence type="ECO:0000256" key="3">
    <source>
        <dbReference type="ARBA" id="ARBA00022989"/>
    </source>
</evidence>
<keyword evidence="3 5" id="KW-1133">Transmembrane helix</keyword>
<gene>
    <name evidence="6" type="ORF">SCHPADRAFT_883431</name>
</gene>
<sequence length="509" mass="54915">MKSTVLSVIPSSAGHVASSSATITQVEEGAKDTNNFTGIFVAPSRNFEDDEDELKLHVNPSLVIIIVTNVLMHVSTFIIVASTNAYAAHLGGSPTFSGLVIGVPTAFSGLTLIPLMRRDKGQYAFALHFSCATLLLGSILYGLAYKARFLYLILIGRIVQGLGYSFFMYSKRYCSDPRVVGIRRRTSLAAWLVVGQGCGISAGPFFGGLLYKIGFGNDIFNGYTAPGWVMAGIFLIHWILAAIFFKDTPPPLRSPELSLVQGSNDSPSLREIIRRLDRRQWGVIATMCWFAMTCFFMLGAWQSNVPIFSSTTASAASPGVVSATVSLLFLNPTDGLTLGSPAHSNQPFDWSPFVSGNFLALGGICIFPFLFLNMFFTRRTQDRHILALGSGVGMTGLLLTVALIAAQPAHGTLTFWTFFVCWFLVALGFNLATTSTLSLLSKQLPPSYNGKTSMAIQYSNYAGRVCGSVWGGSGVKVGMLNYLGLQIAIVGIGAVLFTTLWKELKAKTG</sequence>
<evidence type="ECO:0000313" key="7">
    <source>
        <dbReference type="Proteomes" id="UP000053477"/>
    </source>
</evidence>
<accession>A0A0H2R230</accession>
<dbReference type="PANTHER" id="PTHR23510">
    <property type="entry name" value="INNER MEMBRANE TRANSPORT PROTEIN YAJR"/>
    <property type="match status" value="1"/>
</dbReference>
<feature type="transmembrane region" description="Helical" evidence="5">
    <location>
        <begin position="223"/>
        <end position="245"/>
    </location>
</feature>
<feature type="transmembrane region" description="Helical" evidence="5">
    <location>
        <begin position="62"/>
        <end position="83"/>
    </location>
</feature>
<dbReference type="InterPro" id="IPR036259">
    <property type="entry name" value="MFS_trans_sf"/>
</dbReference>
<evidence type="ECO:0000256" key="5">
    <source>
        <dbReference type="SAM" id="Phobius"/>
    </source>
</evidence>
<reference evidence="6 7" key="1">
    <citation type="submission" date="2015-04" db="EMBL/GenBank/DDBJ databases">
        <title>Complete genome sequence of Schizopora paradoxa KUC8140, a cosmopolitan wood degrader in East Asia.</title>
        <authorList>
            <consortium name="DOE Joint Genome Institute"/>
            <person name="Min B."/>
            <person name="Park H."/>
            <person name="Jang Y."/>
            <person name="Kim J.-J."/>
            <person name="Kim K.H."/>
            <person name="Pangilinan J."/>
            <person name="Lipzen A."/>
            <person name="Riley R."/>
            <person name="Grigoriev I.V."/>
            <person name="Spatafora J.W."/>
            <person name="Choi I.-G."/>
        </authorList>
    </citation>
    <scope>NUCLEOTIDE SEQUENCE [LARGE SCALE GENOMIC DNA]</scope>
    <source>
        <strain evidence="6 7">KUC8140</strain>
    </source>
</reference>
<dbReference type="GO" id="GO:0022857">
    <property type="term" value="F:transmembrane transporter activity"/>
    <property type="evidence" value="ECO:0007669"/>
    <property type="project" value="InterPro"/>
</dbReference>
<feature type="transmembrane region" description="Helical" evidence="5">
    <location>
        <begin position="358"/>
        <end position="376"/>
    </location>
</feature>
<protein>
    <submittedName>
        <fullName evidence="6">MFS general substrate transporter</fullName>
    </submittedName>
</protein>
<evidence type="ECO:0000313" key="6">
    <source>
        <dbReference type="EMBL" id="KLO05844.1"/>
    </source>
</evidence>
<dbReference type="Proteomes" id="UP000053477">
    <property type="component" value="Unassembled WGS sequence"/>
</dbReference>
<keyword evidence="2 5" id="KW-0812">Transmembrane</keyword>
<dbReference type="Pfam" id="PF07690">
    <property type="entry name" value="MFS_1"/>
    <property type="match status" value="1"/>
</dbReference>
<name>A0A0H2R230_9AGAM</name>
<dbReference type="PANTHER" id="PTHR23510:SF64">
    <property type="entry name" value="INNER MEMBRANE TRANSPORT PROTEIN YAJR"/>
    <property type="match status" value="1"/>
</dbReference>
<feature type="transmembrane region" description="Helical" evidence="5">
    <location>
        <begin position="385"/>
        <end position="407"/>
    </location>
</feature>
<proteinExistence type="predicted"/>
<evidence type="ECO:0000256" key="2">
    <source>
        <dbReference type="ARBA" id="ARBA00022692"/>
    </source>
</evidence>
<feature type="transmembrane region" description="Helical" evidence="5">
    <location>
        <begin position="123"/>
        <end position="143"/>
    </location>
</feature>
<feature type="transmembrane region" description="Helical" evidence="5">
    <location>
        <begin position="413"/>
        <end position="432"/>
    </location>
</feature>
<keyword evidence="4 5" id="KW-0472">Membrane</keyword>
<dbReference type="InterPro" id="IPR051068">
    <property type="entry name" value="MFS_Domain-Containing_Protein"/>
</dbReference>
<dbReference type="EMBL" id="KQ086262">
    <property type="protein sequence ID" value="KLO05844.1"/>
    <property type="molecule type" value="Genomic_DNA"/>
</dbReference>
<dbReference type="FunCoup" id="A0A0H2R230">
    <property type="interactions" value="62"/>
</dbReference>
<comment type="subcellular location">
    <subcellularLocation>
        <location evidence="1">Membrane</location>
        <topology evidence="1">Multi-pass membrane protein</topology>
    </subcellularLocation>
</comment>
<dbReference type="Gene3D" id="1.20.1250.20">
    <property type="entry name" value="MFS general substrate transporter like domains"/>
    <property type="match status" value="1"/>
</dbReference>